<dbReference type="SMART" id="SM00557">
    <property type="entry name" value="IG_FLMN"/>
    <property type="match status" value="4"/>
</dbReference>
<feature type="non-terminal residue" evidence="8">
    <location>
        <position position="554"/>
    </location>
</feature>
<dbReference type="OrthoDB" id="5334309at2759"/>
<evidence type="ECO:0000256" key="1">
    <source>
        <dbReference type="ARBA" id="ARBA00004245"/>
    </source>
</evidence>
<dbReference type="AlphaFoldDB" id="A0A8S3YUT6"/>
<feature type="repeat" description="Filamin" evidence="7">
    <location>
        <begin position="335"/>
        <end position="426"/>
    </location>
</feature>
<accession>A0A8S3YUT6</accession>
<gene>
    <name evidence="8" type="ORF">CUNI_LOCUS4973</name>
</gene>
<name>A0A8S3YUT6_9EUPU</name>
<comment type="caution">
    <text evidence="8">The sequence shown here is derived from an EMBL/GenBank/DDBJ whole genome shotgun (WGS) entry which is preliminary data.</text>
</comment>
<dbReference type="PROSITE" id="PS50194">
    <property type="entry name" value="FILAMIN_REPEAT"/>
    <property type="match status" value="5"/>
</dbReference>
<keyword evidence="9" id="KW-1185">Reference proteome</keyword>
<feature type="repeat" description="Filamin" evidence="7">
    <location>
        <begin position="459"/>
        <end position="554"/>
    </location>
</feature>
<dbReference type="FunFam" id="2.60.40.10:FF:000092">
    <property type="entry name" value="Filamin-B isoform B"/>
    <property type="match status" value="1"/>
</dbReference>
<dbReference type="InterPro" id="IPR044801">
    <property type="entry name" value="Filamin"/>
</dbReference>
<dbReference type="PANTHER" id="PTHR38537:SF8">
    <property type="entry name" value="FILAMIN-A"/>
    <property type="match status" value="1"/>
</dbReference>
<dbReference type="InterPro" id="IPR001298">
    <property type="entry name" value="Filamin/ABP280_rpt"/>
</dbReference>
<evidence type="ECO:0000313" key="8">
    <source>
        <dbReference type="EMBL" id="CAG5119415.1"/>
    </source>
</evidence>
<evidence type="ECO:0000256" key="7">
    <source>
        <dbReference type="PROSITE-ProRule" id="PRU00087"/>
    </source>
</evidence>
<evidence type="ECO:0000256" key="4">
    <source>
        <dbReference type="ARBA" id="ARBA00022737"/>
    </source>
</evidence>
<evidence type="ECO:0000256" key="2">
    <source>
        <dbReference type="ARBA" id="ARBA00009238"/>
    </source>
</evidence>
<dbReference type="Pfam" id="PF00630">
    <property type="entry name" value="Filamin"/>
    <property type="match status" value="5"/>
</dbReference>
<dbReference type="InterPro" id="IPR017868">
    <property type="entry name" value="Filamin/ABP280_repeat-like"/>
</dbReference>
<reference evidence="8" key="1">
    <citation type="submission" date="2021-04" db="EMBL/GenBank/DDBJ databases">
        <authorList>
            <consortium name="Molecular Ecology Group"/>
        </authorList>
    </citation>
    <scope>NUCLEOTIDE SEQUENCE</scope>
</reference>
<dbReference type="GO" id="GO:0005856">
    <property type="term" value="C:cytoskeleton"/>
    <property type="evidence" value="ECO:0007669"/>
    <property type="project" value="UniProtKB-SubCell"/>
</dbReference>
<dbReference type="SUPFAM" id="SSF81296">
    <property type="entry name" value="E set domains"/>
    <property type="match status" value="5"/>
</dbReference>
<dbReference type="GO" id="GO:0030036">
    <property type="term" value="P:actin cytoskeleton organization"/>
    <property type="evidence" value="ECO:0007669"/>
    <property type="project" value="InterPro"/>
</dbReference>
<dbReference type="Proteomes" id="UP000678393">
    <property type="component" value="Unassembled WGS sequence"/>
</dbReference>
<proteinExistence type="inferred from homology"/>
<feature type="repeat" description="Filamin" evidence="7">
    <location>
        <begin position="1"/>
        <end position="58"/>
    </location>
</feature>
<evidence type="ECO:0000256" key="3">
    <source>
        <dbReference type="ARBA" id="ARBA00022490"/>
    </source>
</evidence>
<comment type="subcellular location">
    <subcellularLocation>
        <location evidence="1">Cytoplasm</location>
        <location evidence="1">Cytoskeleton</location>
    </subcellularLocation>
</comment>
<protein>
    <submittedName>
        <fullName evidence="8">Uncharacterized protein</fullName>
    </submittedName>
</protein>
<dbReference type="InterPro" id="IPR014756">
    <property type="entry name" value="Ig_E-set"/>
</dbReference>
<feature type="repeat" description="Filamin" evidence="7">
    <location>
        <begin position="146"/>
        <end position="238"/>
    </location>
</feature>
<dbReference type="PANTHER" id="PTHR38537">
    <property type="entry name" value="JITTERBUG, ISOFORM N"/>
    <property type="match status" value="1"/>
</dbReference>
<dbReference type="InterPro" id="IPR013783">
    <property type="entry name" value="Ig-like_fold"/>
</dbReference>
<comment type="similarity">
    <text evidence="2">Belongs to the filamin family.</text>
</comment>
<evidence type="ECO:0000256" key="6">
    <source>
        <dbReference type="ARBA" id="ARBA00023212"/>
    </source>
</evidence>
<dbReference type="FunFam" id="2.60.40.10:FF:000096">
    <property type="entry name" value="filamin-C isoform X2"/>
    <property type="match status" value="1"/>
</dbReference>
<feature type="repeat" description="Filamin" evidence="7">
    <location>
        <begin position="240"/>
        <end position="333"/>
    </location>
</feature>
<keyword evidence="5" id="KW-0009">Actin-binding</keyword>
<keyword evidence="4" id="KW-0677">Repeat</keyword>
<dbReference type="EMBL" id="CAJHNH020000707">
    <property type="protein sequence ID" value="CAG5119415.1"/>
    <property type="molecule type" value="Genomic_DNA"/>
</dbReference>
<evidence type="ECO:0000256" key="5">
    <source>
        <dbReference type="ARBA" id="ARBA00023203"/>
    </source>
</evidence>
<keyword evidence="3" id="KW-0963">Cytoplasm</keyword>
<sequence length="554" mass="59049">YGGLIISLEGPHRSNLSLLKAEDRVYTIQYSPHEPGIYILSLRFSDDDIPGSPFLLNVGGDPSGRIRTTVTKEMETAEAVLPGTQAEFILKIPGTIYKCTSSCHSELCEVINFTSHQVHIILHILSIKHKSMHISGSPFQYSVGQLAVGGPHKVQVGGPGLEKGEVGIPNVFNIYTREAGQGLLTVAVEGTSKAVIQLEERPNGFLGAQYKVDKPGMYGVHVKFNDTHIPGSPFMVNVAPDSGEAKQVTVHALKDKGLSIDKPVTFSVNFNGAKGQLHASVRTPSGGHTDCMFQEMDTGVYAVRFIPKENGVHYVDVKLNDAHIPDSPFPVMVGSLAADPALVTASGDGLERGKCGAKNSFVVKTAGAGTGLLVVFIDGPSKSAVSCKELDEGYEFVYTPFCPGNYLITIKYGNIPIAGSPYQAVITGTGRKPSPVVEQTCMAVETVEKKPGSGSKLKKLKGDASKVQVKGPGIKKAFINRVQNFSIEVKDAGNAVLFVGMVSPTGFPVAELTVKKAGPTTYNVTYKATEAGEHVLHVKWGDEDVPGSPFVVST</sequence>
<keyword evidence="6" id="KW-0206">Cytoskeleton</keyword>
<dbReference type="Gene3D" id="2.60.40.10">
    <property type="entry name" value="Immunoglobulins"/>
    <property type="match status" value="6"/>
</dbReference>
<evidence type="ECO:0000313" key="9">
    <source>
        <dbReference type="Proteomes" id="UP000678393"/>
    </source>
</evidence>
<dbReference type="GO" id="GO:0051015">
    <property type="term" value="F:actin filament binding"/>
    <property type="evidence" value="ECO:0007669"/>
    <property type="project" value="InterPro"/>
</dbReference>
<organism evidence="8 9">
    <name type="scientific">Candidula unifasciata</name>
    <dbReference type="NCBI Taxonomy" id="100452"/>
    <lineage>
        <taxon>Eukaryota</taxon>
        <taxon>Metazoa</taxon>
        <taxon>Spiralia</taxon>
        <taxon>Lophotrochozoa</taxon>
        <taxon>Mollusca</taxon>
        <taxon>Gastropoda</taxon>
        <taxon>Heterobranchia</taxon>
        <taxon>Euthyneura</taxon>
        <taxon>Panpulmonata</taxon>
        <taxon>Eupulmonata</taxon>
        <taxon>Stylommatophora</taxon>
        <taxon>Helicina</taxon>
        <taxon>Helicoidea</taxon>
        <taxon>Geomitridae</taxon>
        <taxon>Candidula</taxon>
    </lineage>
</organism>